<sequence>MVDDHLSTILETKSDEVIKSSVKNLVPILSESEGISNDTCDVPVCEDSSTIDTLKGHSEILSDSNNDGTSSDDNAFEDINDSFFEESDTSLSYLGNSLPELETFNHTKETSSGSTTTHADNSLPEYESFLFKIELDQGELTNVVMETILEEPRVHMLNILPTQPNLDSDFTPSNDSLGSSLEVEFVRVELYVYELSEFSLGISSFKLKVAILTQKRDLQIGDEGGVDCLPNEVIFEQITLLGAKTTAWNEFSSTMACAEQVLDVSKICSSLLNNQLAEMANHTKIYVTPCHTKKIFGNMKRVGKDFSARVTPLFPTMMVQAQEEMGKESVADEAVHKVRGDSLVRATTTASSLETEHDSGNIAKTQSKAIPNKSSSQGTDLSGGPRCQEAMEDTSAHTRYERVSKISNDLLLTGVNTPRSREDSLKHIELMKICTTLQKKVLDLKDELKRTKTAQQTKIDSLERRVKKLEKKYMLKSHKLKRLYKVGLTARVISSSDDKGLGEEDASKQGMIIDDHDADEDITLVNDQEMFDVDKDLQGDELEQESSKKQKIDDDIDTAELK</sequence>
<feature type="region of interest" description="Disordered" evidence="2">
    <location>
        <begin position="346"/>
        <end position="388"/>
    </location>
</feature>
<feature type="coiled-coil region" evidence="1">
    <location>
        <begin position="434"/>
        <end position="479"/>
    </location>
</feature>
<feature type="region of interest" description="Disordered" evidence="2">
    <location>
        <begin position="538"/>
        <end position="562"/>
    </location>
</feature>
<protein>
    <submittedName>
        <fullName evidence="3">Uncharacterized protein</fullName>
    </submittedName>
</protein>
<dbReference type="EMBL" id="BKCJ010002341">
    <property type="protein sequence ID" value="GEU47898.1"/>
    <property type="molecule type" value="Genomic_DNA"/>
</dbReference>
<feature type="compositionally biased region" description="Polar residues" evidence="2">
    <location>
        <begin position="362"/>
        <end position="380"/>
    </location>
</feature>
<accession>A0A6L2KEG4</accession>
<organism evidence="3">
    <name type="scientific">Tanacetum cinerariifolium</name>
    <name type="common">Dalmatian daisy</name>
    <name type="synonym">Chrysanthemum cinerariifolium</name>
    <dbReference type="NCBI Taxonomy" id="118510"/>
    <lineage>
        <taxon>Eukaryota</taxon>
        <taxon>Viridiplantae</taxon>
        <taxon>Streptophyta</taxon>
        <taxon>Embryophyta</taxon>
        <taxon>Tracheophyta</taxon>
        <taxon>Spermatophyta</taxon>
        <taxon>Magnoliopsida</taxon>
        <taxon>eudicotyledons</taxon>
        <taxon>Gunneridae</taxon>
        <taxon>Pentapetalae</taxon>
        <taxon>asterids</taxon>
        <taxon>campanulids</taxon>
        <taxon>Asterales</taxon>
        <taxon>Asteraceae</taxon>
        <taxon>Asteroideae</taxon>
        <taxon>Anthemideae</taxon>
        <taxon>Anthemidinae</taxon>
        <taxon>Tanacetum</taxon>
    </lineage>
</organism>
<comment type="caution">
    <text evidence="3">The sequence shown here is derived from an EMBL/GenBank/DDBJ whole genome shotgun (WGS) entry which is preliminary data.</text>
</comment>
<evidence type="ECO:0000256" key="1">
    <source>
        <dbReference type="SAM" id="Coils"/>
    </source>
</evidence>
<proteinExistence type="predicted"/>
<name>A0A6L2KEG4_TANCI</name>
<evidence type="ECO:0000313" key="3">
    <source>
        <dbReference type="EMBL" id="GEU47898.1"/>
    </source>
</evidence>
<feature type="region of interest" description="Disordered" evidence="2">
    <location>
        <begin position="57"/>
        <end position="77"/>
    </location>
</feature>
<evidence type="ECO:0000256" key="2">
    <source>
        <dbReference type="SAM" id="MobiDB-lite"/>
    </source>
</evidence>
<feature type="compositionally biased region" description="Basic and acidic residues" evidence="2">
    <location>
        <begin position="545"/>
        <end position="562"/>
    </location>
</feature>
<reference evidence="3" key="1">
    <citation type="journal article" date="2019" name="Sci. Rep.">
        <title>Draft genome of Tanacetum cinerariifolium, the natural source of mosquito coil.</title>
        <authorList>
            <person name="Yamashiro T."/>
            <person name="Shiraishi A."/>
            <person name="Satake H."/>
            <person name="Nakayama K."/>
        </authorList>
    </citation>
    <scope>NUCLEOTIDE SEQUENCE</scope>
</reference>
<gene>
    <name evidence="3" type="ORF">Tci_019876</name>
</gene>
<dbReference type="AlphaFoldDB" id="A0A6L2KEG4"/>
<keyword evidence="1" id="KW-0175">Coiled coil</keyword>
<feature type="compositionally biased region" description="Low complexity" evidence="2">
    <location>
        <begin position="62"/>
        <end position="73"/>
    </location>
</feature>